<accession>A0ABN4LWN7</accession>
<name>A0ABN4LWN7_9BACT</name>
<organism evidence="2 3">
    <name type="scientific">Pseudodesulfovibrio indicus</name>
    <dbReference type="NCBI Taxonomy" id="1716143"/>
    <lineage>
        <taxon>Bacteria</taxon>
        <taxon>Pseudomonadati</taxon>
        <taxon>Thermodesulfobacteriota</taxon>
        <taxon>Desulfovibrionia</taxon>
        <taxon>Desulfovibrionales</taxon>
        <taxon>Desulfovibrionaceae</taxon>
    </lineage>
</organism>
<feature type="coiled-coil region" evidence="1">
    <location>
        <begin position="52"/>
        <end position="79"/>
    </location>
</feature>
<keyword evidence="1" id="KW-0175">Coiled coil</keyword>
<reference evidence="2 3" key="1">
    <citation type="journal article" date="2016" name="Front. Microbiol.">
        <title>Genome Sequence of the Piezophilic, Mesophilic Sulfate-Reducing Bacterium Desulfovibrio indicus J2T.</title>
        <authorList>
            <person name="Cao J."/>
            <person name="Maignien L."/>
            <person name="Shao Z."/>
            <person name="Alain K."/>
            <person name="Jebbar M."/>
        </authorList>
    </citation>
    <scope>NUCLEOTIDE SEQUENCE [LARGE SCALE GENOMIC DNA]</scope>
    <source>
        <strain evidence="2 3">J2</strain>
    </source>
</reference>
<dbReference type="Proteomes" id="UP000055611">
    <property type="component" value="Chromosome"/>
</dbReference>
<gene>
    <name evidence="2" type="ORF">AWY79_07110</name>
</gene>
<proteinExistence type="predicted"/>
<sequence>MDGSYPEPTRDSGLDRDATLEEELCAEREMNRTLVDENRMLWKENGELKVKIGELNVQKVKLEGELDTARKMAKEYYERLKSRDAPEDTTPTEAIREAG</sequence>
<evidence type="ECO:0000313" key="2">
    <source>
        <dbReference type="EMBL" id="AMK10892.1"/>
    </source>
</evidence>
<evidence type="ECO:0000256" key="1">
    <source>
        <dbReference type="SAM" id="Coils"/>
    </source>
</evidence>
<protein>
    <submittedName>
        <fullName evidence="2">Uncharacterized protein</fullName>
    </submittedName>
</protein>
<evidence type="ECO:0000313" key="3">
    <source>
        <dbReference type="Proteomes" id="UP000055611"/>
    </source>
</evidence>
<dbReference type="EMBL" id="CP014206">
    <property type="protein sequence ID" value="AMK10892.1"/>
    <property type="molecule type" value="Genomic_DNA"/>
</dbReference>
<keyword evidence="3" id="KW-1185">Reference proteome</keyword>